<dbReference type="Proteomes" id="UP000195781">
    <property type="component" value="Unassembled WGS sequence"/>
</dbReference>
<dbReference type="AlphaFoldDB" id="A0A1Y3XT00"/>
<protein>
    <submittedName>
        <fullName evidence="1">Uncharacterized protein</fullName>
    </submittedName>
</protein>
<gene>
    <name evidence="1" type="ORF">B5G02_05460</name>
</gene>
<dbReference type="RefSeq" id="WP_094335483.1">
    <property type="nucleotide sequence ID" value="NZ_NFIE01000010.1"/>
</dbReference>
<dbReference type="EMBL" id="NFIE01000010">
    <property type="protein sequence ID" value="OUN88664.1"/>
    <property type="molecule type" value="Genomic_DNA"/>
</dbReference>
<organism evidence="1 2">
    <name type="scientific">[Collinsella] massiliensis</name>
    <dbReference type="NCBI Taxonomy" id="1232426"/>
    <lineage>
        <taxon>Bacteria</taxon>
        <taxon>Bacillati</taxon>
        <taxon>Actinomycetota</taxon>
        <taxon>Coriobacteriia</taxon>
        <taxon>Coriobacteriales</taxon>
        <taxon>Coriobacteriaceae</taxon>
        <taxon>Enorma</taxon>
    </lineage>
</organism>
<accession>A0A1Y3XT00</accession>
<evidence type="ECO:0000313" key="1">
    <source>
        <dbReference type="EMBL" id="OUN88664.1"/>
    </source>
</evidence>
<comment type="caution">
    <text evidence="1">The sequence shown here is derived from an EMBL/GenBank/DDBJ whole genome shotgun (WGS) entry which is preliminary data.</text>
</comment>
<proteinExistence type="predicted"/>
<evidence type="ECO:0000313" key="2">
    <source>
        <dbReference type="Proteomes" id="UP000195781"/>
    </source>
</evidence>
<sequence>MYGMDIDIAKAQAIPSSLKAWTEQSGKGPRALVAELGSAEPAPTEHEAVYTVKGWTHACGPFAHAAQLGLM</sequence>
<reference evidence="2" key="1">
    <citation type="submission" date="2017-04" db="EMBL/GenBank/DDBJ databases">
        <title>Function of individual gut microbiota members based on whole genome sequencing of pure cultures obtained from chicken caecum.</title>
        <authorList>
            <person name="Medvecky M."/>
            <person name="Cejkova D."/>
            <person name="Polansky O."/>
            <person name="Karasova D."/>
            <person name="Kubasova T."/>
            <person name="Cizek A."/>
            <person name="Rychlik I."/>
        </authorList>
    </citation>
    <scope>NUCLEOTIDE SEQUENCE [LARGE SCALE GENOMIC DNA]</scope>
    <source>
        <strain evidence="2">An5</strain>
    </source>
</reference>
<keyword evidence="2" id="KW-1185">Reference proteome</keyword>
<dbReference type="OrthoDB" id="9955528at2"/>
<name>A0A1Y3XT00_9ACTN</name>